<reference evidence="4" key="1">
    <citation type="submission" date="2020-05" db="EMBL/GenBank/DDBJ databases">
        <title>Fertoebacter nigrum gen. nov., sp. nov., a new member of the family Rhodobacteraceae.</title>
        <authorList>
            <person name="Szuroczki S."/>
            <person name="Abbaszade G."/>
            <person name="Buni D."/>
            <person name="Schumann P."/>
            <person name="Toth E."/>
        </authorList>
    </citation>
    <scope>NUCLEOTIDE SEQUENCE</scope>
    <source>
        <strain evidence="4">RG-N-1a</strain>
    </source>
</reference>
<dbReference type="EMBL" id="WHUT02000006">
    <property type="protein sequence ID" value="NUB44981.1"/>
    <property type="molecule type" value="Genomic_DNA"/>
</dbReference>
<evidence type="ECO:0000256" key="2">
    <source>
        <dbReference type="ARBA" id="ARBA00023002"/>
    </source>
</evidence>
<proteinExistence type="predicted"/>
<dbReference type="SUPFAM" id="SSF54665">
    <property type="entry name" value="CO dehydrogenase molybdoprotein N-domain-like"/>
    <property type="match status" value="1"/>
</dbReference>
<dbReference type="GO" id="GO:0016491">
    <property type="term" value="F:oxidoreductase activity"/>
    <property type="evidence" value="ECO:0007669"/>
    <property type="project" value="UniProtKB-KW"/>
</dbReference>
<gene>
    <name evidence="4" type="ORF">GEU84_011335</name>
</gene>
<dbReference type="InterPro" id="IPR046867">
    <property type="entry name" value="AldOxase/xan_DH_MoCoBD2"/>
</dbReference>
<dbReference type="InterPro" id="IPR016208">
    <property type="entry name" value="Ald_Oxase/xanthine_DH-like"/>
</dbReference>
<organism evidence="4 5">
    <name type="scientific">Fertoeibacter niger</name>
    <dbReference type="NCBI Taxonomy" id="2656921"/>
    <lineage>
        <taxon>Bacteria</taxon>
        <taxon>Pseudomonadati</taxon>
        <taxon>Pseudomonadota</taxon>
        <taxon>Alphaproteobacteria</taxon>
        <taxon>Rhodobacterales</taxon>
        <taxon>Paracoccaceae</taxon>
        <taxon>Fertoeibacter</taxon>
    </lineage>
</organism>
<feature type="domain" description="Aldehyde oxidase/xanthine dehydrogenase a/b hammerhead" evidence="3">
    <location>
        <begin position="19"/>
        <end position="131"/>
    </location>
</feature>
<dbReference type="InterPro" id="IPR008274">
    <property type="entry name" value="AldOxase/xan_DH_MoCoBD1"/>
</dbReference>
<protein>
    <submittedName>
        <fullName evidence="4">Xanthine dehydrogenase family protein molybdopterin-binding subunit</fullName>
    </submittedName>
</protein>
<dbReference type="Pfam" id="PF01315">
    <property type="entry name" value="Ald_Xan_dh_C"/>
    <property type="match status" value="1"/>
</dbReference>
<accession>A0A8X8H0Q3</accession>
<evidence type="ECO:0000259" key="3">
    <source>
        <dbReference type="SMART" id="SM01008"/>
    </source>
</evidence>
<dbReference type="Pfam" id="PF02738">
    <property type="entry name" value="MoCoBD_1"/>
    <property type="match status" value="1"/>
</dbReference>
<keyword evidence="2" id="KW-0560">Oxidoreductase</keyword>
<sequence>MTTHTFPDRARVDALDKVRGATQYAADVAVDRMTHAMTVPSEIVKGRLVSVDVQAARAIPGVLRVLTYQDFQDVAEAVLGAVGPYSFRTYHAMLSDRLIYRGEPIALVVAETLEIAIEAAALVTATYAPDAFSPNIDAEGTEVFVPEGSISFGDFDQAFDSAAVTIEAEYNHAAQHQNPMELISTTADFRGGHLYIHEGSQSSGAIKFGVALSLGLDPERVHVMSPTVGGGFGQKNSMQQQTVLVARAAMLIGRPVKLVLPRGQIFHMATYRPVSRHRIRLGLDAAGKIVAASYDGQQQNSRAETFRGAFSETAARIYAIANYRSSEQLIRTDTQSPGFMRAPFEHPASFAFESAIDELAHAAGLDPVALRLANQAETDPVTGLPFTSRHLVECLTEGARRFGWDDRSPAIGSMQDADGLLIGYGVGVGCYKAATSPVIARLRVSADGRSRISLSGHEMGQGMRNVIVAALVARLDIDPQQLEVIIGEPDGAPQHVTAGSWGTASVVPAVEAVADEWRRKLDDLRDGRSVAGNVHQVLFRLKRPYIDAEVQVLAPGQPVAVMDRLRQSLPSAVGPQYPEFVGLSFSAHFVEVRVEPSTRRIRVSRVVSVIDCGTVMSPRTAESQVYGGVIWGIAAALREISEQDPRYGGVLNNDLADYVVPVNADIGAIDVSFVNKPDPLLNAAGVKGLGEVAMVGVAAAIANAVHHATGKRIRSLPIRIEDVL</sequence>
<dbReference type="RefSeq" id="WP_152825441.1">
    <property type="nucleotide sequence ID" value="NZ_WHUT02000006.1"/>
</dbReference>
<dbReference type="InterPro" id="IPR037165">
    <property type="entry name" value="AldOxase/xan_DH_Mopterin-bd_sf"/>
</dbReference>
<evidence type="ECO:0000256" key="1">
    <source>
        <dbReference type="ARBA" id="ARBA00022505"/>
    </source>
</evidence>
<dbReference type="Pfam" id="PF20256">
    <property type="entry name" value="MoCoBD_2"/>
    <property type="match status" value="1"/>
</dbReference>
<name>A0A8X8H0Q3_9RHOB</name>
<dbReference type="Gene3D" id="3.30.365.10">
    <property type="entry name" value="Aldehyde oxidase/xanthine dehydrogenase, molybdopterin binding domain"/>
    <property type="match status" value="4"/>
</dbReference>
<dbReference type="InterPro" id="IPR036856">
    <property type="entry name" value="Ald_Oxase/Xan_DH_a/b_sf"/>
</dbReference>
<keyword evidence="5" id="KW-1185">Reference proteome</keyword>
<evidence type="ECO:0000313" key="4">
    <source>
        <dbReference type="EMBL" id="NUB44981.1"/>
    </source>
</evidence>
<evidence type="ECO:0000313" key="5">
    <source>
        <dbReference type="Proteomes" id="UP000484076"/>
    </source>
</evidence>
<dbReference type="PANTHER" id="PTHR11908">
    <property type="entry name" value="XANTHINE DEHYDROGENASE"/>
    <property type="match status" value="1"/>
</dbReference>
<dbReference type="Proteomes" id="UP000484076">
    <property type="component" value="Unassembled WGS sequence"/>
</dbReference>
<comment type="caution">
    <text evidence="4">The sequence shown here is derived from an EMBL/GenBank/DDBJ whole genome shotgun (WGS) entry which is preliminary data.</text>
</comment>
<keyword evidence="1" id="KW-0500">Molybdenum</keyword>
<dbReference type="PANTHER" id="PTHR11908:SF132">
    <property type="entry name" value="ALDEHYDE OXIDASE 1-RELATED"/>
    <property type="match status" value="1"/>
</dbReference>
<dbReference type="Gene3D" id="3.90.1170.50">
    <property type="entry name" value="Aldehyde oxidase/xanthine dehydrogenase, a/b hammerhead"/>
    <property type="match status" value="1"/>
</dbReference>
<dbReference type="SMART" id="SM01008">
    <property type="entry name" value="Ald_Xan_dh_C"/>
    <property type="match status" value="1"/>
</dbReference>
<dbReference type="SUPFAM" id="SSF56003">
    <property type="entry name" value="Molybdenum cofactor-binding domain"/>
    <property type="match status" value="1"/>
</dbReference>
<dbReference type="InterPro" id="IPR000674">
    <property type="entry name" value="Ald_Oxase/Xan_DH_a/b"/>
</dbReference>
<dbReference type="AlphaFoldDB" id="A0A8X8H0Q3"/>
<dbReference type="GO" id="GO:0005506">
    <property type="term" value="F:iron ion binding"/>
    <property type="evidence" value="ECO:0007669"/>
    <property type="project" value="InterPro"/>
</dbReference>